<keyword evidence="14" id="KW-1185">Reference proteome</keyword>
<name>A0A9J6P700_9CLOT</name>
<evidence type="ECO:0000256" key="3">
    <source>
        <dbReference type="ARBA" id="ARBA00017144"/>
    </source>
</evidence>
<dbReference type="Pfam" id="PF02223">
    <property type="entry name" value="Thymidylate_kin"/>
    <property type="match status" value="1"/>
</dbReference>
<evidence type="ECO:0000259" key="12">
    <source>
        <dbReference type="Pfam" id="PF02223"/>
    </source>
</evidence>
<comment type="catalytic activity">
    <reaction evidence="9 11">
        <text>dTMP + ATP = dTDP + ADP</text>
        <dbReference type="Rhea" id="RHEA:13517"/>
        <dbReference type="ChEBI" id="CHEBI:30616"/>
        <dbReference type="ChEBI" id="CHEBI:58369"/>
        <dbReference type="ChEBI" id="CHEBI:63528"/>
        <dbReference type="ChEBI" id="CHEBI:456216"/>
        <dbReference type="EC" id="2.7.4.9"/>
    </reaction>
</comment>
<comment type="function">
    <text evidence="10 11">Phosphorylation of dTMP to form dTDP in both de novo and salvage pathways of dTTP synthesis.</text>
</comment>
<dbReference type="HAMAP" id="MF_00165">
    <property type="entry name" value="Thymidylate_kinase"/>
    <property type="match status" value="1"/>
</dbReference>
<evidence type="ECO:0000256" key="8">
    <source>
        <dbReference type="ARBA" id="ARBA00022840"/>
    </source>
</evidence>
<dbReference type="InterPro" id="IPR039430">
    <property type="entry name" value="Thymidylate_kin-like_dom"/>
</dbReference>
<dbReference type="InterPro" id="IPR018094">
    <property type="entry name" value="Thymidylate_kinase"/>
</dbReference>
<dbReference type="SUPFAM" id="SSF52540">
    <property type="entry name" value="P-loop containing nucleoside triphosphate hydrolases"/>
    <property type="match status" value="1"/>
</dbReference>
<evidence type="ECO:0000256" key="6">
    <source>
        <dbReference type="ARBA" id="ARBA00022741"/>
    </source>
</evidence>
<keyword evidence="6 11" id="KW-0547">Nucleotide-binding</keyword>
<keyword evidence="7 11" id="KW-0418">Kinase</keyword>
<sequence>MMRGLFITLDGCEGTGKTTQVELLNKYLKDRGINCINTREPGGIDISEQIREVILNKENTAMDSVTEAMLYAASRRQHMVERVIPALESGITVLCDRFIDASLVYQGYSRGIGIDEVMKINEPAIEGYMPDLTILLDIEPAVGLKRIHSNENREINRLDLEGIAFHEKVREGYMLIAKQYPQRIKTVDASGCIEDVHKKIIEVIENRLNSYEN</sequence>
<evidence type="ECO:0000313" key="14">
    <source>
        <dbReference type="Proteomes" id="UP001056429"/>
    </source>
</evidence>
<gene>
    <name evidence="11" type="primary">tmk</name>
    <name evidence="13" type="ORF">KDK92_19980</name>
</gene>
<evidence type="ECO:0000256" key="7">
    <source>
        <dbReference type="ARBA" id="ARBA00022777"/>
    </source>
</evidence>
<dbReference type="AlphaFoldDB" id="A0A9J6P700"/>
<evidence type="ECO:0000256" key="9">
    <source>
        <dbReference type="ARBA" id="ARBA00048743"/>
    </source>
</evidence>
<dbReference type="EC" id="2.7.4.9" evidence="2 11"/>
<protein>
    <recommendedName>
        <fullName evidence="3 11">Thymidylate kinase</fullName>
        <ecNumber evidence="2 11">2.7.4.9</ecNumber>
    </recommendedName>
    <alternativeName>
        <fullName evidence="11">dTMP kinase</fullName>
    </alternativeName>
</protein>
<dbReference type="NCBIfam" id="TIGR00041">
    <property type="entry name" value="DTMP_kinase"/>
    <property type="match status" value="1"/>
</dbReference>
<evidence type="ECO:0000256" key="11">
    <source>
        <dbReference type="HAMAP-Rule" id="MF_00165"/>
    </source>
</evidence>
<proteinExistence type="inferred from homology"/>
<accession>A0A9J6P700</accession>
<dbReference type="InterPro" id="IPR027417">
    <property type="entry name" value="P-loop_NTPase"/>
</dbReference>
<keyword evidence="5 11" id="KW-0545">Nucleotide biosynthesis</keyword>
<dbReference type="Proteomes" id="UP001056429">
    <property type="component" value="Unassembled WGS sequence"/>
</dbReference>
<evidence type="ECO:0000256" key="10">
    <source>
        <dbReference type="ARBA" id="ARBA00057735"/>
    </source>
</evidence>
<comment type="similarity">
    <text evidence="1 11">Belongs to the thymidylate kinase family.</text>
</comment>
<evidence type="ECO:0000256" key="1">
    <source>
        <dbReference type="ARBA" id="ARBA00009776"/>
    </source>
</evidence>
<dbReference type="GO" id="GO:0004798">
    <property type="term" value="F:dTMP kinase activity"/>
    <property type="evidence" value="ECO:0007669"/>
    <property type="project" value="UniProtKB-UniRule"/>
</dbReference>
<dbReference type="GO" id="GO:0006227">
    <property type="term" value="P:dUDP biosynthetic process"/>
    <property type="evidence" value="ECO:0007669"/>
    <property type="project" value="TreeGrafter"/>
</dbReference>
<organism evidence="13 14">
    <name type="scientific">Oceanirhabdus seepicola</name>
    <dbReference type="NCBI Taxonomy" id="2828781"/>
    <lineage>
        <taxon>Bacteria</taxon>
        <taxon>Bacillati</taxon>
        <taxon>Bacillota</taxon>
        <taxon>Clostridia</taxon>
        <taxon>Eubacteriales</taxon>
        <taxon>Clostridiaceae</taxon>
        <taxon>Oceanirhabdus</taxon>
    </lineage>
</organism>
<feature type="binding site" evidence="11">
    <location>
        <begin position="11"/>
        <end position="18"/>
    </location>
    <ligand>
        <name>ATP</name>
        <dbReference type="ChEBI" id="CHEBI:30616"/>
    </ligand>
</feature>
<dbReference type="Gene3D" id="3.40.50.300">
    <property type="entry name" value="P-loop containing nucleotide triphosphate hydrolases"/>
    <property type="match status" value="1"/>
</dbReference>
<dbReference type="GO" id="GO:0006235">
    <property type="term" value="P:dTTP biosynthetic process"/>
    <property type="evidence" value="ECO:0007669"/>
    <property type="project" value="UniProtKB-UniRule"/>
</dbReference>
<dbReference type="GO" id="GO:0006233">
    <property type="term" value="P:dTDP biosynthetic process"/>
    <property type="evidence" value="ECO:0007669"/>
    <property type="project" value="InterPro"/>
</dbReference>
<keyword evidence="8 11" id="KW-0067">ATP-binding</keyword>
<dbReference type="PANTHER" id="PTHR10344:SF4">
    <property type="entry name" value="UMP-CMP KINASE 2, MITOCHONDRIAL"/>
    <property type="match status" value="1"/>
</dbReference>
<dbReference type="PANTHER" id="PTHR10344">
    <property type="entry name" value="THYMIDYLATE KINASE"/>
    <property type="match status" value="1"/>
</dbReference>
<feature type="domain" description="Thymidylate kinase-like" evidence="12">
    <location>
        <begin position="9"/>
        <end position="200"/>
    </location>
</feature>
<dbReference type="EMBL" id="JAGSOJ010000004">
    <property type="protein sequence ID" value="MCM1992028.1"/>
    <property type="molecule type" value="Genomic_DNA"/>
</dbReference>
<dbReference type="GO" id="GO:0005524">
    <property type="term" value="F:ATP binding"/>
    <property type="evidence" value="ECO:0007669"/>
    <property type="project" value="UniProtKB-UniRule"/>
</dbReference>
<dbReference type="CDD" id="cd01672">
    <property type="entry name" value="TMPK"/>
    <property type="match status" value="1"/>
</dbReference>
<dbReference type="GO" id="GO:0005829">
    <property type="term" value="C:cytosol"/>
    <property type="evidence" value="ECO:0007669"/>
    <property type="project" value="TreeGrafter"/>
</dbReference>
<reference evidence="13" key="1">
    <citation type="journal article" date="2021" name="mSystems">
        <title>Bacteria and Archaea Synergistically Convert Glycine Betaine to Biogenic Methane in the Formosa Cold Seep of the South China Sea.</title>
        <authorList>
            <person name="Li L."/>
            <person name="Zhang W."/>
            <person name="Zhang S."/>
            <person name="Song L."/>
            <person name="Sun Q."/>
            <person name="Zhang H."/>
            <person name="Xiang H."/>
            <person name="Dong X."/>
        </authorList>
    </citation>
    <scope>NUCLEOTIDE SEQUENCE</scope>
    <source>
        <strain evidence="13">ZWT</strain>
    </source>
</reference>
<dbReference type="FunFam" id="3.40.50.300:FF:000225">
    <property type="entry name" value="Thymidylate kinase"/>
    <property type="match status" value="1"/>
</dbReference>
<evidence type="ECO:0000256" key="2">
    <source>
        <dbReference type="ARBA" id="ARBA00012980"/>
    </source>
</evidence>
<evidence type="ECO:0000256" key="4">
    <source>
        <dbReference type="ARBA" id="ARBA00022679"/>
    </source>
</evidence>
<evidence type="ECO:0000256" key="5">
    <source>
        <dbReference type="ARBA" id="ARBA00022727"/>
    </source>
</evidence>
<keyword evidence="4 11" id="KW-0808">Transferase</keyword>
<reference evidence="13" key="2">
    <citation type="submission" date="2021-04" db="EMBL/GenBank/DDBJ databases">
        <authorList>
            <person name="Dong X."/>
        </authorList>
    </citation>
    <scope>NUCLEOTIDE SEQUENCE</scope>
    <source>
        <strain evidence="13">ZWT</strain>
    </source>
</reference>
<evidence type="ECO:0000313" key="13">
    <source>
        <dbReference type="EMBL" id="MCM1992028.1"/>
    </source>
</evidence>
<comment type="caution">
    <text evidence="13">The sequence shown here is derived from an EMBL/GenBank/DDBJ whole genome shotgun (WGS) entry which is preliminary data.</text>
</comment>